<reference evidence="2 3" key="1">
    <citation type="submission" date="2018-11" db="EMBL/GenBank/DDBJ databases">
        <authorList>
            <person name="Da X."/>
        </authorList>
    </citation>
    <scope>NUCLEOTIDE SEQUENCE [LARGE SCALE GENOMIC DNA]</scope>
    <source>
        <strain evidence="2 3">S14-144</strain>
    </source>
</reference>
<dbReference type="PANTHER" id="PTHR32305:SF15">
    <property type="entry name" value="PROTEIN RHSA-RELATED"/>
    <property type="match status" value="1"/>
</dbReference>
<dbReference type="Pfam" id="PF05593">
    <property type="entry name" value="RHS_repeat"/>
    <property type="match status" value="2"/>
</dbReference>
<dbReference type="InterPro" id="IPR050708">
    <property type="entry name" value="T6SS_VgrG/RHS"/>
</dbReference>
<gene>
    <name evidence="2" type="ORF">EH165_06525</name>
</gene>
<sequence>MTDSVGVTGWTYDPTGQLLTETNPTGATITHAYNNAGQQTGLTYPTGETITTTFDAAGLPVAQKSPFGELKYAFDEAGRLVKEVRSNGVDTTFGYDRAGRVTNITHQLPTDPTPTPLGPVPPGSGGNPAGGITPGDYLAGWDIPTAQGQIPAGGKIVSGYGYDTRSNVTTETNTVTTSGTDPAAGLAALLTPTTVAGVAAGSAKPVTSNTQTHTYDPLNRLTTTTTTNTPTTGATAGGAATGGSAGAGGAAAGGDGTSAYSYDAAGNRVSAITTGTDPTSITATFNNLNQIISSTGTHAATYTYDGAGQRTKETVDGLMTNYTWSPQNRLTKIIRDGRTTDNTYDGIGRLQTSTDTTTTPTTGGGGSGSGGSAVGQPTVTSSVWDGLSVLTETNPASGTTNMVRDITGNVAIQASTLTTPGTGIRWNLTDAQGSPVAQTIGGTVTEQATYGDYGNQTFNTPGWNATVGFGSEITDPTNHLNSYYARQYDPATATWLSPDPHPWSAAASQTQNRYAFVAGNPTTNTDYLGYCPLNSSDFTGGPRCGGQPTPAKHKGVLKDPQAFGPIPTVRTTPPPVPAHMDPQHVTSSKSKEKNDTQWSAATAPKGGNKPIDSSQVSVRHPKCEDLACLRNEVFDTCASLYLPEMCAGMTTQEQGKMISEKGQSTSFLGLLLGIALIATVIAAPEILAACVRGGCAALIAGLSGDINLAADLAVIEQGLTAGTLVASDVALIEARLAAARMAGTEAATATETIGAADHIVLGLRANGLETLAAKVGGRTLLEDAEWRITLLQAIADPSTKFTVSLDGMSGSTAYNQVMSAASRGANSSVGYTDWEMAQLYGGGRLSDTTFMRGGVVVENPFG</sequence>
<dbReference type="Gene3D" id="2.180.10.10">
    <property type="entry name" value="RHS repeat-associated core"/>
    <property type="match status" value="1"/>
</dbReference>
<evidence type="ECO:0000313" key="2">
    <source>
        <dbReference type="EMBL" id="AZI57857.1"/>
    </source>
</evidence>
<dbReference type="InterPro" id="IPR022385">
    <property type="entry name" value="Rhs_assc_core"/>
</dbReference>
<organism evidence="2 3">
    <name type="scientific">Nakamurella antarctica</name>
    <dbReference type="NCBI Taxonomy" id="1902245"/>
    <lineage>
        <taxon>Bacteria</taxon>
        <taxon>Bacillati</taxon>
        <taxon>Actinomycetota</taxon>
        <taxon>Actinomycetes</taxon>
        <taxon>Nakamurellales</taxon>
        <taxon>Nakamurellaceae</taxon>
        <taxon>Nakamurella</taxon>
    </lineage>
</organism>
<feature type="compositionally biased region" description="Low complexity" evidence="1">
    <location>
        <begin position="352"/>
        <end position="361"/>
    </location>
</feature>
<feature type="region of interest" description="Disordered" evidence="1">
    <location>
        <begin position="342"/>
        <end position="378"/>
    </location>
</feature>
<feature type="compositionally biased region" description="Polar residues" evidence="1">
    <location>
        <begin position="205"/>
        <end position="214"/>
    </location>
</feature>
<dbReference type="KEGG" id="nak:EH165_06525"/>
<feature type="compositionally biased region" description="Low complexity" evidence="1">
    <location>
        <begin position="222"/>
        <end position="234"/>
    </location>
</feature>
<name>A0A3G8ZM54_9ACTN</name>
<dbReference type="EMBL" id="CP034170">
    <property type="protein sequence ID" value="AZI57857.1"/>
    <property type="molecule type" value="Genomic_DNA"/>
</dbReference>
<protein>
    <recommendedName>
        <fullName evidence="4">RHS repeat-associated core domain-containing protein</fullName>
    </recommendedName>
</protein>
<dbReference type="InterPro" id="IPR006530">
    <property type="entry name" value="YD"/>
</dbReference>
<feature type="compositionally biased region" description="Gly residues" evidence="1">
    <location>
        <begin position="235"/>
        <end position="253"/>
    </location>
</feature>
<dbReference type="NCBIfam" id="TIGR01643">
    <property type="entry name" value="YD_repeat_2x"/>
    <property type="match status" value="2"/>
</dbReference>
<keyword evidence="3" id="KW-1185">Reference proteome</keyword>
<reference evidence="2 3" key="2">
    <citation type="submission" date="2018-12" db="EMBL/GenBank/DDBJ databases">
        <title>Nakamurella antarcticus sp. nov., isolated from Antarctica South Shetland Islands soil.</title>
        <authorList>
            <person name="Peng F."/>
        </authorList>
    </citation>
    <scope>NUCLEOTIDE SEQUENCE [LARGE SCALE GENOMIC DNA]</scope>
    <source>
        <strain evidence="2 3">S14-144</strain>
    </source>
</reference>
<feature type="compositionally biased region" description="Gly residues" evidence="1">
    <location>
        <begin position="362"/>
        <end position="373"/>
    </location>
</feature>
<dbReference type="NCBIfam" id="TIGR03696">
    <property type="entry name" value="Rhs_assc_core"/>
    <property type="match status" value="1"/>
</dbReference>
<accession>A0A3G8ZM54</accession>
<feature type="region of interest" description="Disordered" evidence="1">
    <location>
        <begin position="542"/>
        <end position="615"/>
    </location>
</feature>
<dbReference type="AlphaFoldDB" id="A0A3G8ZM54"/>
<dbReference type="Proteomes" id="UP000268084">
    <property type="component" value="Chromosome"/>
</dbReference>
<evidence type="ECO:0000256" key="1">
    <source>
        <dbReference type="SAM" id="MobiDB-lite"/>
    </source>
</evidence>
<proteinExistence type="predicted"/>
<evidence type="ECO:0008006" key="4">
    <source>
        <dbReference type="Google" id="ProtNLM"/>
    </source>
</evidence>
<feature type="region of interest" description="Disordered" evidence="1">
    <location>
        <begin position="205"/>
        <end position="253"/>
    </location>
</feature>
<dbReference type="OrthoDB" id="3881096at2"/>
<dbReference type="RefSeq" id="WP_124798651.1">
    <property type="nucleotide sequence ID" value="NZ_CP034170.1"/>
</dbReference>
<dbReference type="PANTHER" id="PTHR32305">
    <property type="match status" value="1"/>
</dbReference>
<evidence type="ECO:0000313" key="3">
    <source>
        <dbReference type="Proteomes" id="UP000268084"/>
    </source>
</evidence>
<dbReference type="InterPro" id="IPR031325">
    <property type="entry name" value="RHS_repeat"/>
</dbReference>